<dbReference type="AlphaFoldDB" id="A0AAD3P373"/>
<evidence type="ECO:0000313" key="1">
    <source>
        <dbReference type="EMBL" id="GMG98720.1"/>
    </source>
</evidence>
<proteinExistence type="predicted"/>
<organism evidence="1 2">
    <name type="scientific">Nepenthes gracilis</name>
    <name type="common">Slender pitcher plant</name>
    <dbReference type="NCBI Taxonomy" id="150966"/>
    <lineage>
        <taxon>Eukaryota</taxon>
        <taxon>Viridiplantae</taxon>
        <taxon>Streptophyta</taxon>
        <taxon>Embryophyta</taxon>
        <taxon>Tracheophyta</taxon>
        <taxon>Spermatophyta</taxon>
        <taxon>Magnoliopsida</taxon>
        <taxon>eudicotyledons</taxon>
        <taxon>Gunneridae</taxon>
        <taxon>Pentapetalae</taxon>
        <taxon>Caryophyllales</taxon>
        <taxon>Nepenthaceae</taxon>
        <taxon>Nepenthes</taxon>
    </lineage>
</organism>
<gene>
    <name evidence="1" type="ORF">Nepgr_000560</name>
</gene>
<dbReference type="EMBL" id="BSYO01000001">
    <property type="protein sequence ID" value="GMG98720.1"/>
    <property type="molecule type" value="Genomic_DNA"/>
</dbReference>
<dbReference type="Proteomes" id="UP001279734">
    <property type="component" value="Unassembled WGS sequence"/>
</dbReference>
<comment type="caution">
    <text evidence="1">The sequence shown here is derived from an EMBL/GenBank/DDBJ whole genome shotgun (WGS) entry which is preliminary data.</text>
</comment>
<evidence type="ECO:0000313" key="2">
    <source>
        <dbReference type="Proteomes" id="UP001279734"/>
    </source>
</evidence>
<reference evidence="1" key="1">
    <citation type="submission" date="2023-05" db="EMBL/GenBank/DDBJ databases">
        <title>Nepenthes gracilis genome sequencing.</title>
        <authorList>
            <person name="Fukushima K."/>
        </authorList>
    </citation>
    <scope>NUCLEOTIDE SEQUENCE</scope>
    <source>
        <strain evidence="1">SING2019-196</strain>
    </source>
</reference>
<name>A0AAD3P373_NEPGR</name>
<sequence length="89" mass="10232">MKNTVICMKKIKKMAWLLTRNSNQESSAAVAPPPHRSSIYCDDLFRRQQRRKGTDTDSKTSENNIGDNSFIATYIAAQNYFSLRPNIYI</sequence>
<keyword evidence="2" id="KW-1185">Reference proteome</keyword>
<protein>
    <submittedName>
        <fullName evidence="1">Uncharacterized protein</fullName>
    </submittedName>
</protein>
<accession>A0AAD3P373</accession>